<dbReference type="OrthoDB" id="9804152at2"/>
<dbReference type="EMBL" id="CP022386">
    <property type="protein sequence ID" value="ATA86819.1"/>
    <property type="molecule type" value="Genomic_DNA"/>
</dbReference>
<dbReference type="GO" id="GO:0016020">
    <property type="term" value="C:membrane"/>
    <property type="evidence" value="ECO:0007669"/>
    <property type="project" value="UniProtKB-SubCell"/>
</dbReference>
<dbReference type="InterPro" id="IPR023353">
    <property type="entry name" value="LemA-like_dom_sf"/>
</dbReference>
<evidence type="ECO:0000256" key="5">
    <source>
        <dbReference type="ARBA" id="ARBA00023136"/>
    </source>
</evidence>
<dbReference type="InterPro" id="IPR007156">
    <property type="entry name" value="MamQ_LemA"/>
</dbReference>
<evidence type="ECO:0000313" key="7">
    <source>
        <dbReference type="Proteomes" id="UP000217250"/>
    </source>
</evidence>
<dbReference type="RefSeq" id="WP_002667569.1">
    <property type="nucleotide sequence ID" value="NZ_CALAHR010000041.1"/>
</dbReference>
<sequence length="183" mass="21190">MVTYILCGIGVLVVLYVVMAFNRLSTRRNQIQNAISSLDSLFIQRAELIPNLIETTKQYMQYEQETLTQITELRSPTVTEKQNPYLQPEQGKKVLMNFMARAEEYPELKANTQFIQLQRAFSDCEEQISAGRRYLSASITDYNDAIVTFPSNIISGLFGFTKYQWQYATEKQRQAIDAKELFK</sequence>
<gene>
    <name evidence="6" type="ORF">CGC50_06365</name>
</gene>
<keyword evidence="3" id="KW-0812">Transmembrane</keyword>
<dbReference type="Gene3D" id="1.20.1440.20">
    <property type="entry name" value="LemA-like domain"/>
    <property type="match status" value="1"/>
</dbReference>
<dbReference type="KEGG" id="cgh:CGC50_06365"/>
<reference evidence="7" key="1">
    <citation type="submission" date="2017-06" db="EMBL/GenBank/DDBJ databases">
        <title>Capnocytophaga spp. assemblies.</title>
        <authorList>
            <person name="Gulvik C.A."/>
        </authorList>
    </citation>
    <scope>NUCLEOTIDE SEQUENCE [LARGE SCALE GENOMIC DNA]</scope>
    <source>
        <strain evidence="7">H1496</strain>
    </source>
</reference>
<name>A0A250FNS6_9FLAO</name>
<dbReference type="Proteomes" id="UP000217250">
    <property type="component" value="Chromosome"/>
</dbReference>
<comment type="subcellular location">
    <subcellularLocation>
        <location evidence="1">Membrane</location>
        <topology evidence="1">Single-pass membrane protein</topology>
    </subcellularLocation>
</comment>
<evidence type="ECO:0000256" key="4">
    <source>
        <dbReference type="ARBA" id="ARBA00022989"/>
    </source>
</evidence>
<dbReference type="GeneID" id="84808181"/>
<evidence type="ECO:0000256" key="1">
    <source>
        <dbReference type="ARBA" id="ARBA00004167"/>
    </source>
</evidence>
<dbReference type="PANTHER" id="PTHR34478">
    <property type="entry name" value="PROTEIN LEMA"/>
    <property type="match status" value="1"/>
</dbReference>
<evidence type="ECO:0000256" key="3">
    <source>
        <dbReference type="ARBA" id="ARBA00022692"/>
    </source>
</evidence>
<organism evidence="6 7">
    <name type="scientific">Capnocytophaga gingivalis</name>
    <dbReference type="NCBI Taxonomy" id="1017"/>
    <lineage>
        <taxon>Bacteria</taxon>
        <taxon>Pseudomonadati</taxon>
        <taxon>Bacteroidota</taxon>
        <taxon>Flavobacteriia</taxon>
        <taxon>Flavobacteriales</taxon>
        <taxon>Flavobacteriaceae</taxon>
        <taxon>Capnocytophaga</taxon>
    </lineage>
</organism>
<accession>A0A250FNS6</accession>
<dbReference type="Pfam" id="PF04011">
    <property type="entry name" value="LemA"/>
    <property type="match status" value="1"/>
</dbReference>
<dbReference type="PANTHER" id="PTHR34478:SF1">
    <property type="entry name" value="PROTEIN LEMA"/>
    <property type="match status" value="1"/>
</dbReference>
<keyword evidence="5" id="KW-0472">Membrane</keyword>
<dbReference type="AlphaFoldDB" id="A0A250FNS6"/>
<dbReference type="SUPFAM" id="SSF140478">
    <property type="entry name" value="LemA-like"/>
    <property type="match status" value="1"/>
</dbReference>
<evidence type="ECO:0000256" key="2">
    <source>
        <dbReference type="ARBA" id="ARBA00008854"/>
    </source>
</evidence>
<dbReference type="OMA" id="AYPEMRS"/>
<evidence type="ECO:0000313" key="6">
    <source>
        <dbReference type="EMBL" id="ATA86819.1"/>
    </source>
</evidence>
<comment type="similarity">
    <text evidence="2">Belongs to the LemA family.</text>
</comment>
<keyword evidence="4" id="KW-1133">Transmembrane helix</keyword>
<protein>
    <submittedName>
        <fullName evidence="6">LemA family protein</fullName>
    </submittedName>
</protein>
<proteinExistence type="inferred from homology"/>